<dbReference type="Pfam" id="PF00172">
    <property type="entry name" value="Zn_clus"/>
    <property type="match status" value="1"/>
</dbReference>
<feature type="region of interest" description="Disordered" evidence="4">
    <location>
        <begin position="673"/>
        <end position="734"/>
    </location>
</feature>
<organism evidence="6">
    <name type="scientific">Bionectria ochroleuca</name>
    <name type="common">Gliocladium roseum</name>
    <dbReference type="NCBI Taxonomy" id="29856"/>
    <lineage>
        <taxon>Eukaryota</taxon>
        <taxon>Fungi</taxon>
        <taxon>Dikarya</taxon>
        <taxon>Ascomycota</taxon>
        <taxon>Pezizomycotina</taxon>
        <taxon>Sordariomycetes</taxon>
        <taxon>Hypocreomycetidae</taxon>
        <taxon>Hypocreales</taxon>
        <taxon>Bionectriaceae</taxon>
        <taxon>Clonostachys</taxon>
    </lineage>
</organism>
<gene>
    <name evidence="6" type="ORF">BN869_000008554_1</name>
</gene>
<feature type="compositionally biased region" description="Low complexity" evidence="4">
    <location>
        <begin position="184"/>
        <end position="193"/>
    </location>
</feature>
<evidence type="ECO:0000256" key="4">
    <source>
        <dbReference type="SAM" id="MobiDB-lite"/>
    </source>
</evidence>
<feature type="compositionally biased region" description="Polar residues" evidence="4">
    <location>
        <begin position="718"/>
        <end position="732"/>
    </location>
</feature>
<dbReference type="SMART" id="SM00066">
    <property type="entry name" value="GAL4"/>
    <property type="match status" value="1"/>
</dbReference>
<dbReference type="InterPro" id="IPR001138">
    <property type="entry name" value="Zn2Cys6_DnaBD"/>
</dbReference>
<dbReference type="GO" id="GO:0000981">
    <property type="term" value="F:DNA-binding transcription factor activity, RNA polymerase II-specific"/>
    <property type="evidence" value="ECO:0007669"/>
    <property type="project" value="InterPro"/>
</dbReference>
<protein>
    <recommendedName>
        <fullName evidence="5">Zn(2)-C6 fungal-type domain-containing protein</fullName>
    </recommendedName>
</protein>
<sequence length="823" mass="92231">MPEAYPDHTKDQADHVTTVSTASLPAPSDALGSESLPAAEPAPATSAVPMTNHFSCVNCRRRKIKCNKVDPCTNCTKAQLNCIFPPPRRPGKDGQIDPALLAKIDRMQRTISSLRLLVNEKDSQLREQRQSLRQPDSPAGTRTGPISERGQEQSPRPQESLGTIVARPKTHASPGMSVSPANSTTTQSTTDYTAGKLIRDEGRSIYIGGTFWVALNTQDMQSNDLNNDDESETFDGEDFSVSQDSSIESVFSNFPLQSHTAAQSPTHPPIANRQKLWLTFTENVDPITKILHIPTVTAQITGWLTSEDMTTVPKSLNALLFAIYFSAVSSLEEDVCRELLGCERDMLATKYRMGVEHALTAAGFLNTDDLVVMQSLIIYLITLRHTAPRRSWTLCPLAFRLLQSFGAHRDGASLKLVTYESEMHKRLCWHLLMLECGAAEDSGCDPTLVEISSFTALPPLNLNDSDLSANMDVEPVERTGWTDSTLLTMLAEVCQLWRLSCDYRLCPEEASKPLSSMTEPEKREFVGRVMSKFEDRYMKICSPLVPIQWVTATLSRFLVLEFKLASFKPVERHADLTPDECEEFLNDALECLELTNKLLTDRRSSRWVWLFKTFTAWQALAFVLTELAVRPLQKGREKAWSTIEQTMVSRWSSPHDRRGHQWRSMLSLLASAQTARGRDLRRRRASVRGRKDVPSSATYPSLPLQQQSPLAEQRRQTQDSAYGSQPPLSLQGDSVGDAHQITQMDTSMWMNAMQPDSDMHPFGPVPDLDDMDVLEHLDFDFTYFGNAIFAKSHDMEGIHDWCQFSRAYNPSMSSGRYGYAIAD</sequence>
<feature type="region of interest" description="Disordered" evidence="4">
    <location>
        <begin position="122"/>
        <end position="193"/>
    </location>
</feature>
<feature type="compositionally biased region" description="Polar residues" evidence="4">
    <location>
        <begin position="152"/>
        <end position="161"/>
    </location>
</feature>
<feature type="compositionally biased region" description="Basic residues" evidence="4">
    <location>
        <begin position="679"/>
        <end position="688"/>
    </location>
</feature>
<proteinExistence type="predicted"/>
<feature type="compositionally biased region" description="Polar residues" evidence="4">
    <location>
        <begin position="695"/>
        <end position="710"/>
    </location>
</feature>
<evidence type="ECO:0000259" key="5">
    <source>
        <dbReference type="PROSITE" id="PS50048"/>
    </source>
</evidence>
<evidence type="ECO:0000256" key="2">
    <source>
        <dbReference type="ARBA" id="ARBA00022723"/>
    </source>
</evidence>
<feature type="region of interest" description="Disordered" evidence="4">
    <location>
        <begin position="23"/>
        <end position="47"/>
    </location>
</feature>
<dbReference type="Pfam" id="PF04082">
    <property type="entry name" value="Fungal_trans"/>
    <property type="match status" value="1"/>
</dbReference>
<dbReference type="PROSITE" id="PS00463">
    <property type="entry name" value="ZN2_CY6_FUNGAL_1"/>
    <property type="match status" value="1"/>
</dbReference>
<evidence type="ECO:0000256" key="1">
    <source>
        <dbReference type="ARBA" id="ARBA00004123"/>
    </source>
</evidence>
<dbReference type="Gene3D" id="4.10.240.10">
    <property type="entry name" value="Zn(2)-C6 fungal-type DNA-binding domain"/>
    <property type="match status" value="1"/>
</dbReference>
<dbReference type="CDD" id="cd12148">
    <property type="entry name" value="fungal_TF_MHR"/>
    <property type="match status" value="1"/>
</dbReference>
<feature type="domain" description="Zn(2)-C6 fungal-type" evidence="5">
    <location>
        <begin position="55"/>
        <end position="84"/>
    </location>
</feature>
<accession>A0A0B7KCQ8</accession>
<dbReference type="GO" id="GO:0008270">
    <property type="term" value="F:zinc ion binding"/>
    <property type="evidence" value="ECO:0007669"/>
    <property type="project" value="InterPro"/>
</dbReference>
<evidence type="ECO:0000256" key="3">
    <source>
        <dbReference type="ARBA" id="ARBA00023242"/>
    </source>
</evidence>
<dbReference type="PROSITE" id="PS50048">
    <property type="entry name" value="ZN2_CY6_FUNGAL_2"/>
    <property type="match status" value="1"/>
</dbReference>
<feature type="compositionally biased region" description="Low complexity" evidence="4">
    <location>
        <begin position="37"/>
        <end position="47"/>
    </location>
</feature>
<dbReference type="InterPro" id="IPR007219">
    <property type="entry name" value="XnlR_reg_dom"/>
</dbReference>
<reference evidence="6" key="1">
    <citation type="submission" date="2015-01" db="EMBL/GenBank/DDBJ databases">
        <authorList>
            <person name="Durling Mikael"/>
        </authorList>
    </citation>
    <scope>NUCLEOTIDE SEQUENCE</scope>
</reference>
<dbReference type="PANTHER" id="PTHR31001">
    <property type="entry name" value="UNCHARACTERIZED TRANSCRIPTIONAL REGULATORY PROTEIN"/>
    <property type="match status" value="1"/>
</dbReference>
<dbReference type="CDD" id="cd00067">
    <property type="entry name" value="GAL4"/>
    <property type="match status" value="1"/>
</dbReference>
<dbReference type="InterPro" id="IPR036864">
    <property type="entry name" value="Zn2-C6_fun-type_DNA-bd_sf"/>
</dbReference>
<evidence type="ECO:0000313" key="6">
    <source>
        <dbReference type="EMBL" id="CEO52496.1"/>
    </source>
</evidence>
<keyword evidence="2" id="KW-0479">Metal-binding</keyword>
<dbReference type="SUPFAM" id="SSF57701">
    <property type="entry name" value="Zn2/Cys6 DNA-binding domain"/>
    <property type="match status" value="1"/>
</dbReference>
<comment type="subcellular location">
    <subcellularLocation>
        <location evidence="1">Nucleus</location>
    </subcellularLocation>
</comment>
<keyword evidence="3" id="KW-0539">Nucleus</keyword>
<name>A0A0B7KCQ8_BIOOC</name>
<dbReference type="GO" id="GO:0005634">
    <property type="term" value="C:nucleus"/>
    <property type="evidence" value="ECO:0007669"/>
    <property type="project" value="UniProtKB-SubCell"/>
</dbReference>
<dbReference type="AlphaFoldDB" id="A0A0B7KCQ8"/>
<dbReference type="EMBL" id="CDPU01000029">
    <property type="protein sequence ID" value="CEO52496.1"/>
    <property type="molecule type" value="Genomic_DNA"/>
</dbReference>
<dbReference type="PANTHER" id="PTHR31001:SF50">
    <property type="entry name" value="ZN(II)2CYS6 TRANSCRIPTION FACTOR (EUROFUNG)"/>
    <property type="match status" value="1"/>
</dbReference>
<dbReference type="InterPro" id="IPR050613">
    <property type="entry name" value="Sec_Metabolite_Reg"/>
</dbReference>